<evidence type="ECO:0000313" key="2">
    <source>
        <dbReference type="Proteomes" id="UP000887116"/>
    </source>
</evidence>
<dbReference type="AlphaFoldDB" id="A0A8X6JBJ6"/>
<dbReference type="EMBL" id="BMAO01029035">
    <property type="protein sequence ID" value="GFR28935.1"/>
    <property type="molecule type" value="Genomic_DNA"/>
</dbReference>
<protein>
    <submittedName>
        <fullName evidence="1">SCAN domain-containing protein 3</fullName>
    </submittedName>
</protein>
<name>A0A8X6JBJ6_TRICU</name>
<dbReference type="Proteomes" id="UP000887116">
    <property type="component" value="Unassembled WGS sequence"/>
</dbReference>
<reference evidence="1" key="1">
    <citation type="submission" date="2020-07" db="EMBL/GenBank/DDBJ databases">
        <title>Multicomponent nature underlies the extraordinary mechanical properties of spider dragline silk.</title>
        <authorList>
            <person name="Kono N."/>
            <person name="Nakamura H."/>
            <person name="Mori M."/>
            <person name="Yoshida Y."/>
            <person name="Ohtoshi R."/>
            <person name="Malay A.D."/>
            <person name="Moran D.A.P."/>
            <person name="Tomita M."/>
            <person name="Numata K."/>
            <person name="Arakawa K."/>
        </authorList>
    </citation>
    <scope>NUCLEOTIDE SEQUENCE</scope>
</reference>
<dbReference type="OrthoDB" id="6583178at2759"/>
<accession>A0A8X6JBJ6</accession>
<organism evidence="1 2">
    <name type="scientific">Trichonephila clavata</name>
    <name type="common">Joro spider</name>
    <name type="synonym">Nephila clavata</name>
    <dbReference type="NCBI Taxonomy" id="2740835"/>
    <lineage>
        <taxon>Eukaryota</taxon>
        <taxon>Metazoa</taxon>
        <taxon>Ecdysozoa</taxon>
        <taxon>Arthropoda</taxon>
        <taxon>Chelicerata</taxon>
        <taxon>Arachnida</taxon>
        <taxon>Araneae</taxon>
        <taxon>Araneomorphae</taxon>
        <taxon>Entelegynae</taxon>
        <taxon>Araneoidea</taxon>
        <taxon>Nephilidae</taxon>
        <taxon>Trichonephila</taxon>
    </lineage>
</organism>
<comment type="caution">
    <text evidence="1">The sequence shown here is derived from an EMBL/GenBank/DDBJ whole genome shotgun (WGS) entry which is preliminary data.</text>
</comment>
<evidence type="ECO:0000313" key="1">
    <source>
        <dbReference type="EMBL" id="GFR28935.1"/>
    </source>
</evidence>
<gene>
    <name evidence="1" type="primary">X975_07384</name>
    <name evidence="1" type="ORF">TNCT_41521</name>
</gene>
<sequence length="76" mass="8553">MSGRFQSMQELVKPKSPLCIWKPCMIYRETLISKEMNPGLNISLTTVVTVVKYIKARPLKSRIFSGLSKDLGAVHS</sequence>
<keyword evidence="2" id="KW-1185">Reference proteome</keyword>
<proteinExistence type="predicted"/>